<evidence type="ECO:0000313" key="1">
    <source>
        <dbReference type="EMBL" id="RSM06487.1"/>
    </source>
</evidence>
<reference evidence="1 2" key="1">
    <citation type="submission" date="2017-06" db="EMBL/GenBank/DDBJ databases">
        <title>Cmopartive genomic analysis of Ambrosia Fusariam Clade fungi.</title>
        <authorList>
            <person name="Stajich J.E."/>
            <person name="Carrillo J."/>
            <person name="Kijimoto T."/>
            <person name="Eskalen A."/>
            <person name="O'Donnell K."/>
            <person name="Kasson M."/>
        </authorList>
    </citation>
    <scope>NUCLEOTIDE SEQUENCE [LARGE SCALE GENOMIC DNA]</scope>
    <source>
        <strain evidence="1 2">NRRL 20438</strain>
    </source>
</reference>
<dbReference type="EMBL" id="NIZV01000125">
    <property type="protein sequence ID" value="RSM06487.1"/>
    <property type="molecule type" value="Genomic_DNA"/>
</dbReference>
<evidence type="ECO:0000313" key="2">
    <source>
        <dbReference type="Proteomes" id="UP000288429"/>
    </source>
</evidence>
<sequence>MALSQIASDHLASATYSLFPFPTSIPNLPINLILSFAFGDSPSTSLPRFDRLSERAATLYPFGISSLLQASIFCKHVSIPDTIHAVATTETFRLSA</sequence>
<dbReference type="AlphaFoldDB" id="A0A428TWP0"/>
<proteinExistence type="predicted"/>
<keyword evidence="2" id="KW-1185">Reference proteome</keyword>
<organism evidence="1 2">
    <name type="scientific">Fusarium ambrosium</name>
    <dbReference type="NCBI Taxonomy" id="131363"/>
    <lineage>
        <taxon>Eukaryota</taxon>
        <taxon>Fungi</taxon>
        <taxon>Dikarya</taxon>
        <taxon>Ascomycota</taxon>
        <taxon>Pezizomycotina</taxon>
        <taxon>Sordariomycetes</taxon>
        <taxon>Hypocreomycetidae</taxon>
        <taxon>Hypocreales</taxon>
        <taxon>Nectriaceae</taxon>
        <taxon>Fusarium</taxon>
        <taxon>Fusarium solani species complex</taxon>
    </lineage>
</organism>
<comment type="caution">
    <text evidence="1">The sequence shown here is derived from an EMBL/GenBank/DDBJ whole genome shotgun (WGS) entry which is preliminary data.</text>
</comment>
<accession>A0A428TWP0</accession>
<dbReference type="Proteomes" id="UP000288429">
    <property type="component" value="Unassembled WGS sequence"/>
</dbReference>
<protein>
    <submittedName>
        <fullName evidence="1">Uncharacterized protein</fullName>
    </submittedName>
</protein>
<name>A0A428TWP0_9HYPO</name>
<gene>
    <name evidence="1" type="ORF">CDV31_009087</name>
</gene>